<feature type="non-terminal residue" evidence="3">
    <location>
        <position position="107"/>
    </location>
</feature>
<organism evidence="3 4">
    <name type="scientific">Phakopsora pachyrhizi</name>
    <name type="common">Asian soybean rust disease fungus</name>
    <dbReference type="NCBI Taxonomy" id="170000"/>
    <lineage>
        <taxon>Eukaryota</taxon>
        <taxon>Fungi</taxon>
        <taxon>Dikarya</taxon>
        <taxon>Basidiomycota</taxon>
        <taxon>Pucciniomycotina</taxon>
        <taxon>Pucciniomycetes</taxon>
        <taxon>Pucciniales</taxon>
        <taxon>Phakopsoraceae</taxon>
        <taxon>Phakopsora</taxon>
    </lineage>
</organism>
<feature type="compositionally biased region" description="Basic and acidic residues" evidence="1">
    <location>
        <begin position="1"/>
        <end position="10"/>
    </location>
</feature>
<evidence type="ECO:0000256" key="2">
    <source>
        <dbReference type="SAM" id="Phobius"/>
    </source>
</evidence>
<evidence type="ECO:0000256" key="1">
    <source>
        <dbReference type="SAM" id="MobiDB-lite"/>
    </source>
</evidence>
<gene>
    <name evidence="3" type="ORF">PPACK8108_LOCUS1210</name>
</gene>
<name>A0AAV0AFY8_PHAPC</name>
<feature type="region of interest" description="Disordered" evidence="1">
    <location>
        <begin position="1"/>
        <end position="23"/>
    </location>
</feature>
<sequence>MEFNTRKKGEGLASKSPLEPLVEPGETNTFICYRGSSLVFNQNIHFISIIVFLLILILLIILILLHLILILIVFTITIAIIILFPFIMFSYTASVGIQKCGRRAYGA</sequence>
<keyword evidence="2" id="KW-1133">Transmembrane helix</keyword>
<accession>A0AAV0AFY8</accession>
<proteinExistence type="predicted"/>
<comment type="caution">
    <text evidence="3">The sequence shown here is derived from an EMBL/GenBank/DDBJ whole genome shotgun (WGS) entry which is preliminary data.</text>
</comment>
<feature type="transmembrane region" description="Helical" evidence="2">
    <location>
        <begin position="44"/>
        <end position="65"/>
    </location>
</feature>
<protein>
    <submittedName>
        <fullName evidence="3">Uncharacterized protein</fullName>
    </submittedName>
</protein>
<keyword evidence="2" id="KW-0472">Membrane</keyword>
<feature type="transmembrane region" description="Helical" evidence="2">
    <location>
        <begin position="71"/>
        <end position="93"/>
    </location>
</feature>
<keyword evidence="2" id="KW-0812">Transmembrane</keyword>
<reference evidence="3" key="1">
    <citation type="submission" date="2022-06" db="EMBL/GenBank/DDBJ databases">
        <authorList>
            <consortium name="SYNGENTA / RWTH Aachen University"/>
        </authorList>
    </citation>
    <scope>NUCLEOTIDE SEQUENCE</scope>
</reference>
<dbReference type="AlphaFoldDB" id="A0AAV0AFY8"/>
<evidence type="ECO:0000313" key="4">
    <source>
        <dbReference type="Proteomes" id="UP001153365"/>
    </source>
</evidence>
<dbReference type="Proteomes" id="UP001153365">
    <property type="component" value="Unassembled WGS sequence"/>
</dbReference>
<keyword evidence="4" id="KW-1185">Reference proteome</keyword>
<dbReference type="EMBL" id="CALTRL010000163">
    <property type="protein sequence ID" value="CAH7666853.1"/>
    <property type="molecule type" value="Genomic_DNA"/>
</dbReference>
<evidence type="ECO:0000313" key="3">
    <source>
        <dbReference type="EMBL" id="CAH7666853.1"/>
    </source>
</evidence>